<keyword evidence="1" id="KW-0472">Membrane</keyword>
<reference evidence="2 3" key="1">
    <citation type="submission" date="2016-11" db="EMBL/GenBank/DDBJ databases">
        <authorList>
            <person name="Jaros S."/>
            <person name="Januszkiewicz K."/>
            <person name="Wedrychowicz H."/>
        </authorList>
    </citation>
    <scope>NUCLEOTIDE SEQUENCE [LARGE SCALE GENOMIC DNA]</scope>
    <source>
        <strain evidence="2 3">DSM 26897</strain>
    </source>
</reference>
<dbReference type="RefSeq" id="WP_073041973.1">
    <property type="nucleotide sequence ID" value="NZ_FQUO01000005.1"/>
</dbReference>
<organism evidence="2 3">
    <name type="scientific">Cnuella takakiae</name>
    <dbReference type="NCBI Taxonomy" id="1302690"/>
    <lineage>
        <taxon>Bacteria</taxon>
        <taxon>Pseudomonadati</taxon>
        <taxon>Bacteroidota</taxon>
        <taxon>Chitinophagia</taxon>
        <taxon>Chitinophagales</taxon>
        <taxon>Chitinophagaceae</taxon>
        <taxon>Cnuella</taxon>
    </lineage>
</organism>
<dbReference type="AlphaFoldDB" id="A0A1M4ZFE7"/>
<dbReference type="Proteomes" id="UP000184368">
    <property type="component" value="Unassembled WGS sequence"/>
</dbReference>
<protein>
    <submittedName>
        <fullName evidence="2">Uncharacterized protein</fullName>
    </submittedName>
</protein>
<evidence type="ECO:0000313" key="2">
    <source>
        <dbReference type="EMBL" id="SHF16731.1"/>
    </source>
</evidence>
<dbReference type="EMBL" id="FQUO01000005">
    <property type="protein sequence ID" value="SHF16731.1"/>
    <property type="molecule type" value="Genomic_DNA"/>
</dbReference>
<evidence type="ECO:0000313" key="3">
    <source>
        <dbReference type="Proteomes" id="UP000184368"/>
    </source>
</evidence>
<keyword evidence="3" id="KW-1185">Reference proteome</keyword>
<keyword evidence="1" id="KW-0812">Transmembrane</keyword>
<evidence type="ECO:0000256" key="1">
    <source>
        <dbReference type="SAM" id="Phobius"/>
    </source>
</evidence>
<sequence length="157" mass="17947">MLKEISWSSYWLFIATTLVLYYCTLFAIYKLKTKLALLKTAKQVWRKQEQQTENFTVQASASADAIAQDDFLYPSVESAEYPVYACVDEVNAFLEEARKHKGDKDGLISALRHIVAKYPSINRSEYQVSLSNVMVAQCAHLCFIDLSDADMERVWQG</sequence>
<dbReference type="OrthoDB" id="680497at2"/>
<gene>
    <name evidence="2" type="ORF">SAMN05444008_105204</name>
</gene>
<keyword evidence="1" id="KW-1133">Transmembrane helix</keyword>
<feature type="transmembrane region" description="Helical" evidence="1">
    <location>
        <begin position="12"/>
        <end position="29"/>
    </location>
</feature>
<dbReference type="STRING" id="1302690.BUE76_21815"/>
<proteinExistence type="predicted"/>
<accession>A0A1M4ZFE7</accession>
<name>A0A1M4ZFE7_9BACT</name>